<feature type="region of interest" description="Disordered" evidence="1">
    <location>
        <begin position="52"/>
        <end position="86"/>
    </location>
</feature>
<dbReference type="RefSeq" id="WP_062264929.1">
    <property type="nucleotide sequence ID" value="NZ_LT158599.1"/>
</dbReference>
<dbReference type="KEGG" id="mema:MMAB1_2541"/>
<evidence type="ECO:0008006" key="4">
    <source>
        <dbReference type="Google" id="ProtNLM"/>
    </source>
</evidence>
<accession>A0A0X3BQD8</accession>
<evidence type="ECO:0000313" key="3">
    <source>
        <dbReference type="Proteomes" id="UP000069850"/>
    </source>
</evidence>
<dbReference type="GeneID" id="27138171"/>
<protein>
    <recommendedName>
        <fullName evidence="4">Zinc ribbon domain-containing protein</fullName>
    </recommendedName>
</protein>
<gene>
    <name evidence="2" type="ORF">MMAB1_2541</name>
</gene>
<organism evidence="2 3">
    <name type="scientific">Methanoculleus bourgensis</name>
    <dbReference type="NCBI Taxonomy" id="83986"/>
    <lineage>
        <taxon>Archaea</taxon>
        <taxon>Methanobacteriati</taxon>
        <taxon>Methanobacteriota</taxon>
        <taxon>Stenosarchaea group</taxon>
        <taxon>Methanomicrobia</taxon>
        <taxon>Methanomicrobiales</taxon>
        <taxon>Methanomicrobiaceae</taxon>
        <taxon>Methanoculleus</taxon>
    </lineage>
</organism>
<name>A0A0X3BQD8_9EURY</name>
<sequence>MKNSATNDPPLIIDRELYEALLKDPLYGHRAQIGVEIGRIIIKDTPEEAIKDIPTNLPEGSCSSDQPKKGSGADSSKGNARTPPGGSGVPRLVYCENCGTASMHGAKFCYVCGNLLRGDTDTMREITLETLIEVMHEDPIAGIVWCHWVYDRQAKLAPSPLLEKYLDAHEKGLYPPKSSGIVRE</sequence>
<dbReference type="Proteomes" id="UP000069850">
    <property type="component" value="Chromosome 1"/>
</dbReference>
<dbReference type="EMBL" id="LT158599">
    <property type="protein sequence ID" value="CVK33754.1"/>
    <property type="molecule type" value="Genomic_DNA"/>
</dbReference>
<evidence type="ECO:0000256" key="1">
    <source>
        <dbReference type="SAM" id="MobiDB-lite"/>
    </source>
</evidence>
<proteinExistence type="predicted"/>
<dbReference type="AlphaFoldDB" id="A0A0X3BQD8"/>
<reference evidence="2 3" key="1">
    <citation type="submission" date="2016-01" db="EMBL/GenBank/DDBJ databases">
        <authorList>
            <person name="Manzoor S."/>
        </authorList>
    </citation>
    <scope>NUCLEOTIDE SEQUENCE [LARGE SCALE GENOMIC DNA]</scope>
    <source>
        <strain evidence="2">Methanoculleus sp MAB1</strain>
    </source>
</reference>
<evidence type="ECO:0000313" key="2">
    <source>
        <dbReference type="EMBL" id="CVK33754.1"/>
    </source>
</evidence>